<keyword evidence="3" id="KW-0378">Hydrolase</keyword>
<evidence type="ECO:0000256" key="3">
    <source>
        <dbReference type="ARBA" id="ARBA00022801"/>
    </source>
</evidence>
<keyword evidence="8" id="KW-1185">Reference proteome</keyword>
<keyword evidence="5" id="KW-0443">Lipid metabolism</keyword>
<dbReference type="EC" id="3.1.1.3" evidence="2"/>
<gene>
    <name evidence="7" type="ORF">BQ2448_4544</name>
</gene>
<dbReference type="EMBL" id="FMSP01000008">
    <property type="protein sequence ID" value="SCV71850.1"/>
    <property type="molecule type" value="Genomic_DNA"/>
</dbReference>
<dbReference type="Gene3D" id="3.40.50.1820">
    <property type="entry name" value="alpha/beta hydrolase"/>
    <property type="match status" value="1"/>
</dbReference>
<accession>A0A238FDD9</accession>
<keyword evidence="6" id="KW-0732">Signal</keyword>
<dbReference type="PANTHER" id="PTHR34853:SF1">
    <property type="entry name" value="LIPASE 5"/>
    <property type="match status" value="1"/>
</dbReference>
<dbReference type="PIRSF" id="PIRSF029171">
    <property type="entry name" value="Esterase_LipA"/>
    <property type="match status" value="1"/>
</dbReference>
<reference evidence="8" key="1">
    <citation type="submission" date="2016-09" db="EMBL/GenBank/DDBJ databases">
        <authorList>
            <person name="Jeantristanb JTB J.-T."/>
            <person name="Ricardo R."/>
        </authorList>
    </citation>
    <scope>NUCLEOTIDE SEQUENCE [LARGE SCALE GENOMIC DNA]</scope>
</reference>
<protein>
    <recommendedName>
        <fullName evidence="2">triacylglycerol lipase</fullName>
        <ecNumber evidence="2">3.1.1.3</ecNumber>
    </recommendedName>
</protein>
<sequence>MPHSRQKGSFPRHLVSLLLLAALPTSVHAKSLTALLGRLWPTIASSTSDFPYPNVDSFYDPPSTFAEDSPGTVYRYRYAQNSGHSDLIATQVLFRTVDALGEPTTTVTTILQANSSSGEYLVAWNMYEDAAAPQCAPSYCFNTDPGQSFCPDVGKSLAHDQLMSYIEKGWIVIVTDYEGTNSGFSVGHLAGYQILDGYRAAIEFLGLPRKIVLGGFGYSGGALATGWSAALQNLYAPELNIKAVTLGGTPTNVTSTLMHLNGGLYAGFVMTGLAGQLAAFPELSFRFNEVVTPNGRSKISAAQRHCANYALLNFAFSDVLSTDFQSLGKDLVYDPIVSKYLKMSIMGAKSSETPTKPSICMFHSDMDQVVPHNAAQRTAHTWCRRGAKIKFVSLKGISGHISTQMAYGDTALAWLDGQLRGEIAPLSKCSFTSDFSLSLPIRRRSRVHSLHSHSGRP</sequence>
<dbReference type="GO" id="GO:0004806">
    <property type="term" value="F:triacylglycerol lipase activity"/>
    <property type="evidence" value="ECO:0007669"/>
    <property type="project" value="UniProtKB-UniRule"/>
</dbReference>
<dbReference type="Proteomes" id="UP000198372">
    <property type="component" value="Unassembled WGS sequence"/>
</dbReference>
<dbReference type="OrthoDB" id="2373480at2759"/>
<evidence type="ECO:0000256" key="4">
    <source>
        <dbReference type="ARBA" id="ARBA00022963"/>
    </source>
</evidence>
<dbReference type="Pfam" id="PF03583">
    <property type="entry name" value="LIP"/>
    <property type="match status" value="1"/>
</dbReference>
<evidence type="ECO:0000313" key="7">
    <source>
        <dbReference type="EMBL" id="SCV71850.1"/>
    </source>
</evidence>
<dbReference type="AlphaFoldDB" id="A0A238FDD9"/>
<evidence type="ECO:0000313" key="8">
    <source>
        <dbReference type="Proteomes" id="UP000198372"/>
    </source>
</evidence>
<comment type="catalytic activity">
    <reaction evidence="1">
        <text>a triacylglycerol + H2O = a diacylglycerol + a fatty acid + H(+)</text>
        <dbReference type="Rhea" id="RHEA:12044"/>
        <dbReference type="ChEBI" id="CHEBI:15377"/>
        <dbReference type="ChEBI" id="CHEBI:15378"/>
        <dbReference type="ChEBI" id="CHEBI:17855"/>
        <dbReference type="ChEBI" id="CHEBI:18035"/>
        <dbReference type="ChEBI" id="CHEBI:28868"/>
        <dbReference type="EC" id="3.1.1.3"/>
    </reaction>
</comment>
<dbReference type="GO" id="GO:0016042">
    <property type="term" value="P:lipid catabolic process"/>
    <property type="evidence" value="ECO:0007669"/>
    <property type="project" value="UniProtKB-UniRule"/>
</dbReference>
<dbReference type="Gene3D" id="1.10.260.130">
    <property type="match status" value="1"/>
</dbReference>
<keyword evidence="4" id="KW-0442">Lipid degradation</keyword>
<dbReference type="InterPro" id="IPR005152">
    <property type="entry name" value="Lipase_secreted"/>
</dbReference>
<dbReference type="SUPFAM" id="SSF53474">
    <property type="entry name" value="alpha/beta-Hydrolases"/>
    <property type="match status" value="1"/>
</dbReference>
<proteinExistence type="inferred from homology"/>
<evidence type="ECO:0000256" key="1">
    <source>
        <dbReference type="ARBA" id="ARBA00001024"/>
    </source>
</evidence>
<comment type="similarity">
    <text evidence="6">Belongs to the AB hydrolase superfamily. Lipase family.</text>
</comment>
<evidence type="ECO:0000256" key="5">
    <source>
        <dbReference type="ARBA" id="ARBA00023098"/>
    </source>
</evidence>
<organism evidence="7 8">
    <name type="scientific">Microbotryum intermedium</name>
    <dbReference type="NCBI Taxonomy" id="269621"/>
    <lineage>
        <taxon>Eukaryota</taxon>
        <taxon>Fungi</taxon>
        <taxon>Dikarya</taxon>
        <taxon>Basidiomycota</taxon>
        <taxon>Pucciniomycotina</taxon>
        <taxon>Microbotryomycetes</taxon>
        <taxon>Microbotryales</taxon>
        <taxon>Microbotryaceae</taxon>
        <taxon>Microbotryum</taxon>
    </lineage>
</organism>
<feature type="chain" id="PRO_5013437885" description="triacylglycerol lipase" evidence="6">
    <location>
        <begin position="30"/>
        <end position="457"/>
    </location>
</feature>
<feature type="signal peptide" evidence="6">
    <location>
        <begin position="1"/>
        <end position="29"/>
    </location>
</feature>
<dbReference type="InterPro" id="IPR029058">
    <property type="entry name" value="AB_hydrolase_fold"/>
</dbReference>
<name>A0A238FDD9_9BASI</name>
<evidence type="ECO:0000256" key="6">
    <source>
        <dbReference type="PIRNR" id="PIRNR029171"/>
    </source>
</evidence>
<evidence type="ECO:0000256" key="2">
    <source>
        <dbReference type="ARBA" id="ARBA00013279"/>
    </source>
</evidence>
<dbReference type="PANTHER" id="PTHR34853">
    <property type="match status" value="1"/>
</dbReference>